<gene>
    <name evidence="1" type="ORF">EDD18DRAFT_1107329</name>
</gene>
<proteinExistence type="predicted"/>
<protein>
    <submittedName>
        <fullName evidence="1">Uncharacterized protein</fullName>
    </submittedName>
</protein>
<accession>A0AA39Q124</accession>
<comment type="caution">
    <text evidence="1">The sequence shown here is derived from an EMBL/GenBank/DDBJ whole genome shotgun (WGS) entry which is preliminary data.</text>
</comment>
<name>A0AA39Q124_9AGAR</name>
<keyword evidence="2" id="KW-1185">Reference proteome</keyword>
<dbReference type="Proteomes" id="UP001175228">
    <property type="component" value="Unassembled WGS sequence"/>
</dbReference>
<sequence>MQRLFGVVGTVARLWGAKMVGMRLQWPFRSEGDEWEFWDDEEAYSIGRTTDRVGFGMVGAQWVLVGSVEKMGSMDVFPHSKNGGCTDVGSVGILGGAGDINVGREGGRQRQAGCYGSERVHIGIVSRRRVTAGLVEQTGLAVVFPHSKSGRCTDIESICVLGGVGDGNVGQGWGCWWWARWWGRTGGVGRILSVDSSCIDAQKGSFVGVVVGSSQSTTAHVLCPTNPLQSLCSSLPSSTRSSSVTCCTSVVRRVVGQVVVKGKERSGTATRSQFWLHGDYV</sequence>
<dbReference type="AlphaFoldDB" id="A0AA39Q124"/>
<reference evidence="1" key="1">
    <citation type="submission" date="2023-06" db="EMBL/GenBank/DDBJ databases">
        <authorList>
            <consortium name="Lawrence Berkeley National Laboratory"/>
            <person name="Ahrendt S."/>
            <person name="Sahu N."/>
            <person name="Indic B."/>
            <person name="Wong-Bajracharya J."/>
            <person name="Merenyi Z."/>
            <person name="Ke H.-M."/>
            <person name="Monk M."/>
            <person name="Kocsube S."/>
            <person name="Drula E."/>
            <person name="Lipzen A."/>
            <person name="Balint B."/>
            <person name="Henrissat B."/>
            <person name="Andreopoulos B."/>
            <person name="Martin F.M."/>
            <person name="Harder C.B."/>
            <person name="Rigling D."/>
            <person name="Ford K.L."/>
            <person name="Foster G.D."/>
            <person name="Pangilinan J."/>
            <person name="Papanicolaou A."/>
            <person name="Barry K."/>
            <person name="LaButti K."/>
            <person name="Viragh M."/>
            <person name="Koriabine M."/>
            <person name="Yan M."/>
            <person name="Riley R."/>
            <person name="Champramary S."/>
            <person name="Plett K.L."/>
            <person name="Tsai I.J."/>
            <person name="Slot J."/>
            <person name="Sipos G."/>
            <person name="Plett J."/>
            <person name="Nagy L.G."/>
            <person name="Grigoriev I.V."/>
        </authorList>
    </citation>
    <scope>NUCLEOTIDE SEQUENCE</scope>
    <source>
        <strain evidence="1">HWK02</strain>
    </source>
</reference>
<evidence type="ECO:0000313" key="1">
    <source>
        <dbReference type="EMBL" id="KAK0494298.1"/>
    </source>
</evidence>
<organism evidence="1 2">
    <name type="scientific">Armillaria luteobubalina</name>
    <dbReference type="NCBI Taxonomy" id="153913"/>
    <lineage>
        <taxon>Eukaryota</taxon>
        <taxon>Fungi</taxon>
        <taxon>Dikarya</taxon>
        <taxon>Basidiomycota</taxon>
        <taxon>Agaricomycotina</taxon>
        <taxon>Agaricomycetes</taxon>
        <taxon>Agaricomycetidae</taxon>
        <taxon>Agaricales</taxon>
        <taxon>Marasmiineae</taxon>
        <taxon>Physalacriaceae</taxon>
        <taxon>Armillaria</taxon>
    </lineage>
</organism>
<dbReference type="EMBL" id="JAUEPU010000021">
    <property type="protein sequence ID" value="KAK0494298.1"/>
    <property type="molecule type" value="Genomic_DNA"/>
</dbReference>
<evidence type="ECO:0000313" key="2">
    <source>
        <dbReference type="Proteomes" id="UP001175228"/>
    </source>
</evidence>